<accession>A0A8H3ITU3</accession>
<protein>
    <recommendedName>
        <fullName evidence="3">SMODS and SLOG-associating 2TM effector domain-containing protein</fullName>
    </recommendedName>
</protein>
<dbReference type="NCBIfam" id="NF033635">
    <property type="entry name" value="SLATT_fungal"/>
    <property type="match status" value="1"/>
</dbReference>
<feature type="compositionally biased region" description="Low complexity" evidence="1">
    <location>
        <begin position="310"/>
        <end position="335"/>
    </location>
</feature>
<keyword evidence="2" id="KW-0472">Membrane</keyword>
<proteinExistence type="predicted"/>
<feature type="region of interest" description="Disordered" evidence="1">
    <location>
        <begin position="1"/>
        <end position="22"/>
    </location>
</feature>
<keyword evidence="2" id="KW-0812">Transmembrane</keyword>
<feature type="transmembrane region" description="Helical" evidence="2">
    <location>
        <begin position="154"/>
        <end position="177"/>
    </location>
</feature>
<dbReference type="AlphaFoldDB" id="A0A8H3ITU3"/>
<evidence type="ECO:0000259" key="3">
    <source>
        <dbReference type="Pfam" id="PF18142"/>
    </source>
</evidence>
<comment type="caution">
    <text evidence="4">The sequence shown here is derived from an EMBL/GenBank/DDBJ whole genome shotgun (WGS) entry which is preliminary data.</text>
</comment>
<keyword evidence="2" id="KW-1133">Transmembrane helix</keyword>
<evidence type="ECO:0000256" key="2">
    <source>
        <dbReference type="SAM" id="Phobius"/>
    </source>
</evidence>
<reference evidence="4" key="1">
    <citation type="submission" date="2021-03" db="EMBL/GenBank/DDBJ databases">
        <authorList>
            <person name="Tagirdzhanova G."/>
        </authorList>
    </citation>
    <scope>NUCLEOTIDE SEQUENCE</scope>
</reference>
<gene>
    <name evidence="4" type="ORF">GOMPHAMPRED_004080</name>
</gene>
<dbReference type="Proteomes" id="UP000664169">
    <property type="component" value="Unassembled WGS sequence"/>
</dbReference>
<feature type="region of interest" description="Disordered" evidence="1">
    <location>
        <begin position="44"/>
        <end position="82"/>
    </location>
</feature>
<feature type="compositionally biased region" description="Polar residues" evidence="1">
    <location>
        <begin position="267"/>
        <end position="309"/>
    </location>
</feature>
<dbReference type="Pfam" id="PF18142">
    <property type="entry name" value="SLATT_fungal"/>
    <property type="match status" value="1"/>
</dbReference>
<dbReference type="EMBL" id="CAJPDQ010000025">
    <property type="protein sequence ID" value="CAF9926229.1"/>
    <property type="molecule type" value="Genomic_DNA"/>
</dbReference>
<name>A0A8H3ITU3_9LECA</name>
<evidence type="ECO:0000313" key="5">
    <source>
        <dbReference type="Proteomes" id="UP000664169"/>
    </source>
</evidence>
<evidence type="ECO:0000313" key="4">
    <source>
        <dbReference type="EMBL" id="CAF9926229.1"/>
    </source>
</evidence>
<feature type="region of interest" description="Disordered" evidence="1">
    <location>
        <begin position="267"/>
        <end position="335"/>
    </location>
</feature>
<evidence type="ECO:0000256" key="1">
    <source>
        <dbReference type="SAM" id="MobiDB-lite"/>
    </source>
</evidence>
<feature type="compositionally biased region" description="Polar residues" evidence="1">
    <location>
        <begin position="45"/>
        <end position="56"/>
    </location>
</feature>
<keyword evidence="5" id="KW-1185">Reference proteome</keyword>
<dbReference type="OrthoDB" id="4472872at2759"/>
<dbReference type="PANTHER" id="PTHR38793">
    <property type="entry name" value="SLATT_FUNGAL DOMAIN-CONTAINING PROTEIN-RELATED"/>
    <property type="match status" value="1"/>
</dbReference>
<sequence>MEERQANTIADPPATDPAQHHNSRASLMRRITPHMPHIPHIPHVFTTTPHPENNASLDEHSRAQSPTGTRNGGIKRGLSYQRPAIPQLRSNVDFPAETLVTQENKLLAFRRLVGVDNSPSYLMSSGYSRAGENVGIYAHVVREEAACQKKYTRYAIMINASLGLQLIFAAAVTAVAAGDGPRSGLVGLGALNTVLAGILTFTKGSGLPNREKYYAAEWTKIRDHIEQREREFGRSDCTLDVDTEVRQIEAMFRDVKQDVEANTPDGFTSVATKRFGSQPQKSGTVSPSALESGFGTSSPRPESSIMLSSQQQYQRPQQQQQVSQPHPQPLQPEQEQHGLPNIFEKLNSSADPSSRTGQVLSKLSSLQAKYGDTILEKLHHLEHHDSTAKDNEKDMTRSLDNAISSTQNQAMHQVNAMSSIVNNEASYLATAGQHAQVTGEAAARGLAEQAAARGRGTAGHVQDEANKVAGMAQSEADKLVHVGQQAEAAAKNISAGITGELGRFFGHHSEHEK</sequence>
<organism evidence="4 5">
    <name type="scientific">Gomphillus americanus</name>
    <dbReference type="NCBI Taxonomy" id="1940652"/>
    <lineage>
        <taxon>Eukaryota</taxon>
        <taxon>Fungi</taxon>
        <taxon>Dikarya</taxon>
        <taxon>Ascomycota</taxon>
        <taxon>Pezizomycotina</taxon>
        <taxon>Lecanoromycetes</taxon>
        <taxon>OSLEUM clade</taxon>
        <taxon>Ostropomycetidae</taxon>
        <taxon>Ostropales</taxon>
        <taxon>Graphidaceae</taxon>
        <taxon>Gomphilloideae</taxon>
        <taxon>Gomphillus</taxon>
    </lineage>
</organism>
<feature type="domain" description="SMODS and SLOG-associating 2TM effector" evidence="3">
    <location>
        <begin position="139"/>
        <end position="257"/>
    </location>
</feature>
<dbReference type="InterPro" id="IPR041622">
    <property type="entry name" value="SLATT_fungi"/>
</dbReference>
<dbReference type="PANTHER" id="PTHR38793:SF3">
    <property type="entry name" value="SMODS AND SLOG-ASSOCIATING 2TM EFFECTOR DOMAIN-CONTAINING PROTEIN"/>
    <property type="match status" value="1"/>
</dbReference>